<keyword evidence="3" id="KW-1185">Reference proteome</keyword>
<sequence>MGSIYGDSPQCGRFTMVNQDEEGVVYTDHSGDEHRRVQQTELQQEALDLNAIANDITGVDEANVDSGGVQNGRPHLPPRPSSTPTVEGFQVQSTESSRSPPRRSRRSCTPPRRRSYHSNWESKDSSSEGDHGGQE</sequence>
<evidence type="ECO:0000256" key="1">
    <source>
        <dbReference type="SAM" id="MobiDB-lite"/>
    </source>
</evidence>
<feature type="compositionally biased region" description="Polar residues" evidence="1">
    <location>
        <begin position="82"/>
        <end position="95"/>
    </location>
</feature>
<proteinExistence type="predicted"/>
<protein>
    <submittedName>
        <fullName evidence="2">Uncharacterized protein</fullName>
    </submittedName>
</protein>
<feature type="region of interest" description="Disordered" evidence="1">
    <location>
        <begin position="61"/>
        <end position="135"/>
    </location>
</feature>
<comment type="caution">
    <text evidence="2">The sequence shown here is derived from an EMBL/GenBank/DDBJ whole genome shotgun (WGS) entry which is preliminary data.</text>
</comment>
<dbReference type="Proteomes" id="UP001341840">
    <property type="component" value="Unassembled WGS sequence"/>
</dbReference>
<gene>
    <name evidence="2" type="ORF">PIB30_084697</name>
</gene>
<evidence type="ECO:0000313" key="2">
    <source>
        <dbReference type="EMBL" id="MED6212568.1"/>
    </source>
</evidence>
<organism evidence="2 3">
    <name type="scientific">Stylosanthes scabra</name>
    <dbReference type="NCBI Taxonomy" id="79078"/>
    <lineage>
        <taxon>Eukaryota</taxon>
        <taxon>Viridiplantae</taxon>
        <taxon>Streptophyta</taxon>
        <taxon>Embryophyta</taxon>
        <taxon>Tracheophyta</taxon>
        <taxon>Spermatophyta</taxon>
        <taxon>Magnoliopsida</taxon>
        <taxon>eudicotyledons</taxon>
        <taxon>Gunneridae</taxon>
        <taxon>Pentapetalae</taxon>
        <taxon>rosids</taxon>
        <taxon>fabids</taxon>
        <taxon>Fabales</taxon>
        <taxon>Fabaceae</taxon>
        <taxon>Papilionoideae</taxon>
        <taxon>50 kb inversion clade</taxon>
        <taxon>dalbergioids sensu lato</taxon>
        <taxon>Dalbergieae</taxon>
        <taxon>Pterocarpus clade</taxon>
        <taxon>Stylosanthes</taxon>
    </lineage>
</organism>
<dbReference type="EMBL" id="JASCZI010243038">
    <property type="protein sequence ID" value="MED6212568.1"/>
    <property type="molecule type" value="Genomic_DNA"/>
</dbReference>
<evidence type="ECO:0000313" key="3">
    <source>
        <dbReference type="Proteomes" id="UP001341840"/>
    </source>
</evidence>
<name>A0ABU6YUH0_9FABA</name>
<reference evidence="2 3" key="1">
    <citation type="journal article" date="2023" name="Plants (Basel)">
        <title>Bridging the Gap: Combining Genomics and Transcriptomics Approaches to Understand Stylosanthes scabra, an Orphan Legume from the Brazilian Caatinga.</title>
        <authorList>
            <person name="Ferreira-Neto J.R.C."/>
            <person name="da Silva M.D."/>
            <person name="Binneck E."/>
            <person name="de Melo N.F."/>
            <person name="da Silva R.H."/>
            <person name="de Melo A.L.T.M."/>
            <person name="Pandolfi V."/>
            <person name="Bustamante F.O."/>
            <person name="Brasileiro-Vidal A.C."/>
            <person name="Benko-Iseppon A.M."/>
        </authorList>
    </citation>
    <scope>NUCLEOTIDE SEQUENCE [LARGE SCALE GENOMIC DNA]</scope>
    <source>
        <tissue evidence="2">Leaves</tissue>
    </source>
</reference>
<accession>A0ABU6YUH0</accession>
<feature type="compositionally biased region" description="Basic residues" evidence="1">
    <location>
        <begin position="100"/>
        <end position="116"/>
    </location>
</feature>
<feature type="compositionally biased region" description="Basic and acidic residues" evidence="1">
    <location>
        <begin position="120"/>
        <end position="135"/>
    </location>
</feature>